<protein>
    <submittedName>
        <fullName evidence="2">Uncharacterized protein</fullName>
    </submittedName>
</protein>
<evidence type="ECO:0000313" key="2">
    <source>
        <dbReference type="EMBL" id="KAK0180614.1"/>
    </source>
</evidence>
<proteinExistence type="predicted"/>
<keyword evidence="1" id="KW-0472">Membrane</keyword>
<dbReference type="EMBL" id="JAQQBR010000002">
    <property type="protein sequence ID" value="KAK0180614.1"/>
    <property type="molecule type" value="Genomic_DNA"/>
</dbReference>
<keyword evidence="1" id="KW-1133">Transmembrane helix</keyword>
<sequence length="152" mass="17713">MCLAIAMYLITGISTVIFQILLALLIVCLTFFGQIILLIYAIIYNIGRPIMWSNHHHPDLQTSMSFVTMYPEYNFDNVFHTMARASLVTITDQEEVSENLPMCSSRRISRQLSLPEIFKSKCQQLFKNRRRLPMINRSIDVLFPESDWIHIV</sequence>
<keyword evidence="3" id="KW-1185">Reference proteome</keyword>
<reference evidence="2" key="2">
    <citation type="submission" date="2023-03" db="EMBL/GenBank/DDBJ databases">
        <authorList>
            <person name="Inwood S.N."/>
            <person name="Skelly J.G."/>
            <person name="Guhlin J."/>
            <person name="Harrop T.W.R."/>
            <person name="Goldson S.G."/>
            <person name="Dearden P.K."/>
        </authorList>
    </citation>
    <scope>NUCLEOTIDE SEQUENCE</scope>
    <source>
        <strain evidence="2">Lincoln</strain>
        <tissue evidence="2">Whole body</tissue>
    </source>
</reference>
<comment type="caution">
    <text evidence="2">The sequence shown here is derived from an EMBL/GenBank/DDBJ whole genome shotgun (WGS) entry which is preliminary data.</text>
</comment>
<accession>A0AA39G319</accession>
<evidence type="ECO:0000313" key="3">
    <source>
        <dbReference type="Proteomes" id="UP001168972"/>
    </source>
</evidence>
<gene>
    <name evidence="2" type="ORF">PV327_002978</name>
</gene>
<reference evidence="2" key="1">
    <citation type="journal article" date="2023" name="bioRxiv">
        <title>Scaffold-level genome assemblies of two parasitoid biocontrol wasps reveal the parthenogenesis mechanism and an associated novel virus.</title>
        <authorList>
            <person name="Inwood S."/>
            <person name="Skelly J."/>
            <person name="Guhlin J."/>
            <person name="Harrop T."/>
            <person name="Goldson S."/>
            <person name="Dearden P."/>
        </authorList>
    </citation>
    <scope>NUCLEOTIDE SEQUENCE</scope>
    <source>
        <strain evidence="2">Lincoln</strain>
        <tissue evidence="2">Whole body</tissue>
    </source>
</reference>
<feature type="transmembrane region" description="Helical" evidence="1">
    <location>
        <begin position="16"/>
        <end position="43"/>
    </location>
</feature>
<name>A0AA39G319_MICHY</name>
<dbReference type="AlphaFoldDB" id="A0AA39G319"/>
<organism evidence="2 3">
    <name type="scientific">Microctonus hyperodae</name>
    <name type="common">Parasitoid wasp</name>
    <dbReference type="NCBI Taxonomy" id="165561"/>
    <lineage>
        <taxon>Eukaryota</taxon>
        <taxon>Metazoa</taxon>
        <taxon>Ecdysozoa</taxon>
        <taxon>Arthropoda</taxon>
        <taxon>Hexapoda</taxon>
        <taxon>Insecta</taxon>
        <taxon>Pterygota</taxon>
        <taxon>Neoptera</taxon>
        <taxon>Endopterygota</taxon>
        <taxon>Hymenoptera</taxon>
        <taxon>Apocrita</taxon>
        <taxon>Ichneumonoidea</taxon>
        <taxon>Braconidae</taxon>
        <taxon>Euphorinae</taxon>
        <taxon>Microctonus</taxon>
    </lineage>
</organism>
<keyword evidence="1" id="KW-0812">Transmembrane</keyword>
<dbReference type="Proteomes" id="UP001168972">
    <property type="component" value="Unassembled WGS sequence"/>
</dbReference>
<evidence type="ECO:0000256" key="1">
    <source>
        <dbReference type="SAM" id="Phobius"/>
    </source>
</evidence>